<feature type="region of interest" description="Disordered" evidence="1">
    <location>
        <begin position="67"/>
        <end position="92"/>
    </location>
</feature>
<evidence type="ECO:0000256" key="1">
    <source>
        <dbReference type="SAM" id="MobiDB-lite"/>
    </source>
</evidence>
<name>A0A974NTQ1_9SPHN</name>
<dbReference type="AlphaFoldDB" id="A0A974NTQ1"/>
<dbReference type="RefSeq" id="WP_202092500.1">
    <property type="nucleotide sequence ID" value="NZ_CP061035.1"/>
</dbReference>
<dbReference type="Gene3D" id="1.25.40.10">
    <property type="entry name" value="Tetratricopeptide repeat domain"/>
    <property type="match status" value="1"/>
</dbReference>
<keyword evidence="3" id="KW-1185">Reference proteome</keyword>
<dbReference type="KEGG" id="sari:H5J25_15275"/>
<dbReference type="InterPro" id="IPR011990">
    <property type="entry name" value="TPR-like_helical_dom_sf"/>
</dbReference>
<sequence length="463" mass="50983">MDGSIPEDPGKRIDGWKAIAAYFRRDRSTVMRWARDHRLPVRRMPGGKQGSVFAFERELAAWSLTPDRTDAADTSEAPAPDSTAANAAADPAAPARLRRRPLAWIMPVALLGAVAGGAFWLGRPEPAPAAGMRPDLPADPAVAADYMTARDDWARRTPRDIAQAIALYRSVIRRDPGFAPAHAGLAEAWLVYREYGETDDPTAYAAARKAAEQAVRLDPNLPAAHRALGFITYWWATDAPTAVAEFKRAISLDDRDAQNHFWYANVLADLGEHAAAQREYSRARLLSPGSQIIEAEYACSKWQAGDDRLAMRQLSDLARRYPGDATIHNCLAWVYISGGDIVSFAREYRLAALARREPGLLHLTERLDAAVRADPATAHRVLIADARAKIARGSMRIRETPAFFASTMGDRDELVALLTEASNLGETWLSASVRRRIGARWKDDPTIQRLVRDISPPPLTAPL</sequence>
<evidence type="ECO:0000313" key="3">
    <source>
        <dbReference type="Proteomes" id="UP000595894"/>
    </source>
</evidence>
<organism evidence="2 3">
    <name type="scientific">Sphingomonas aliaeris</name>
    <dbReference type="NCBI Taxonomy" id="2759526"/>
    <lineage>
        <taxon>Bacteria</taxon>
        <taxon>Pseudomonadati</taxon>
        <taxon>Pseudomonadota</taxon>
        <taxon>Alphaproteobacteria</taxon>
        <taxon>Sphingomonadales</taxon>
        <taxon>Sphingomonadaceae</taxon>
        <taxon>Sphingomonas</taxon>
    </lineage>
</organism>
<dbReference type="EMBL" id="CP061035">
    <property type="protein sequence ID" value="QQV76758.1"/>
    <property type="molecule type" value="Genomic_DNA"/>
</dbReference>
<protein>
    <submittedName>
        <fullName evidence="2">Tetratricopeptide repeat protein</fullName>
    </submittedName>
</protein>
<gene>
    <name evidence="2" type="ORF">H5J25_15275</name>
</gene>
<dbReference type="SUPFAM" id="SSF48452">
    <property type="entry name" value="TPR-like"/>
    <property type="match status" value="1"/>
</dbReference>
<reference evidence="3" key="1">
    <citation type="submission" date="2020-09" db="EMBL/GenBank/DDBJ databases">
        <title>Sphingomonas sp., a new species isolated from pork steak.</title>
        <authorList>
            <person name="Heidler von Heilborn D."/>
        </authorList>
    </citation>
    <scope>NUCLEOTIDE SEQUENCE [LARGE SCALE GENOMIC DNA]</scope>
</reference>
<feature type="compositionally biased region" description="Low complexity" evidence="1">
    <location>
        <begin position="77"/>
        <end position="92"/>
    </location>
</feature>
<proteinExistence type="predicted"/>
<dbReference type="Proteomes" id="UP000595894">
    <property type="component" value="Chromosome"/>
</dbReference>
<accession>A0A974NTQ1</accession>
<evidence type="ECO:0000313" key="2">
    <source>
        <dbReference type="EMBL" id="QQV76758.1"/>
    </source>
</evidence>